<protein>
    <submittedName>
        <fullName evidence="2">Uncharacterized protein</fullName>
    </submittedName>
</protein>
<evidence type="ECO:0000313" key="3">
    <source>
        <dbReference type="Proteomes" id="UP000289437"/>
    </source>
</evidence>
<dbReference type="Proteomes" id="UP000289437">
    <property type="component" value="Unassembled WGS sequence"/>
</dbReference>
<evidence type="ECO:0000313" key="2">
    <source>
        <dbReference type="EMBL" id="RXH56822.1"/>
    </source>
</evidence>
<organism evidence="2 3">
    <name type="scientific">Granulicella sibirica</name>
    <dbReference type="NCBI Taxonomy" id="2479048"/>
    <lineage>
        <taxon>Bacteria</taxon>
        <taxon>Pseudomonadati</taxon>
        <taxon>Acidobacteriota</taxon>
        <taxon>Terriglobia</taxon>
        <taxon>Terriglobales</taxon>
        <taxon>Acidobacteriaceae</taxon>
        <taxon>Granulicella</taxon>
    </lineage>
</organism>
<evidence type="ECO:0000256" key="1">
    <source>
        <dbReference type="SAM" id="MobiDB-lite"/>
    </source>
</evidence>
<dbReference type="AlphaFoldDB" id="A0A4Q0T1Y4"/>
<keyword evidence="3" id="KW-1185">Reference proteome</keyword>
<comment type="caution">
    <text evidence="2">The sequence shown here is derived from an EMBL/GenBank/DDBJ whole genome shotgun (WGS) entry which is preliminary data.</text>
</comment>
<reference evidence="3" key="2">
    <citation type="submission" date="2019-02" db="EMBL/GenBank/DDBJ databases">
        <title>Granulicella sibirica sp. nov., a psychrotolerant acidobacterium isolated from an organic soil layer in forested tundra, West Siberia.</title>
        <authorList>
            <person name="Oshkin I.Y."/>
            <person name="Kulichevskaya I.S."/>
            <person name="Rijpstra W.I.C."/>
            <person name="Sinninghe Damste J.S."/>
            <person name="Rakitin A.L."/>
            <person name="Ravin N.V."/>
            <person name="Dedysh S.N."/>
        </authorList>
    </citation>
    <scope>NUCLEOTIDE SEQUENCE [LARGE SCALE GENOMIC DNA]</scope>
    <source>
        <strain evidence="3">AF10</strain>
    </source>
</reference>
<reference evidence="2 3" key="1">
    <citation type="submission" date="2018-11" db="EMBL/GenBank/DDBJ databases">
        <authorList>
            <person name="Mardanov A.V."/>
            <person name="Ravin N.V."/>
            <person name="Dedysh S.N."/>
        </authorList>
    </citation>
    <scope>NUCLEOTIDE SEQUENCE [LARGE SCALE GENOMIC DNA]</scope>
    <source>
        <strain evidence="2 3">AF10</strain>
    </source>
</reference>
<proteinExistence type="predicted"/>
<dbReference type="RefSeq" id="WP_128911087.1">
    <property type="nucleotide sequence ID" value="NZ_RDSM01000001.1"/>
</dbReference>
<dbReference type="EMBL" id="RDSM01000001">
    <property type="protein sequence ID" value="RXH56822.1"/>
    <property type="molecule type" value="Genomic_DNA"/>
</dbReference>
<sequence>MPRAVTHEAFGTSLRQPNTAGERAQDADLFSRRRASRQQGIALEKLAHAVEYLIDSRMFLTQAPYTKSEEEAVKMLMRLNRAVFESCPVIVPLGTRVREWVRQAVGAEPKAA</sequence>
<feature type="region of interest" description="Disordered" evidence="1">
    <location>
        <begin position="1"/>
        <end position="25"/>
    </location>
</feature>
<name>A0A4Q0T1Y4_9BACT</name>
<accession>A0A4Q0T1Y4</accession>
<gene>
    <name evidence="2" type="ORF">GRAN_0132</name>
</gene>
<dbReference type="OrthoDB" id="123223at2"/>